<dbReference type="InterPro" id="IPR031052">
    <property type="entry name" value="FHY3/FAR1"/>
</dbReference>
<evidence type="ECO:0000256" key="1">
    <source>
        <dbReference type="RuleBase" id="RU367018"/>
    </source>
</evidence>
<reference evidence="2" key="2">
    <citation type="submission" date="2021-03" db="UniProtKB">
        <authorList>
            <consortium name="EnsemblPlants"/>
        </authorList>
    </citation>
    <scope>IDENTIFICATION</scope>
</reference>
<dbReference type="PANTHER" id="PTHR31669:SF283">
    <property type="entry name" value="PROTEIN FAR1-RELATED SEQUENCE"/>
    <property type="match status" value="1"/>
</dbReference>
<evidence type="ECO:0000313" key="3">
    <source>
        <dbReference type="Proteomes" id="UP000596660"/>
    </source>
</evidence>
<keyword evidence="1" id="KW-0863">Zinc-finger</keyword>
<keyword evidence="3" id="KW-1185">Reference proteome</keyword>
<organism evidence="2 3">
    <name type="scientific">Chenopodium quinoa</name>
    <name type="common">Quinoa</name>
    <dbReference type="NCBI Taxonomy" id="63459"/>
    <lineage>
        <taxon>Eukaryota</taxon>
        <taxon>Viridiplantae</taxon>
        <taxon>Streptophyta</taxon>
        <taxon>Embryophyta</taxon>
        <taxon>Tracheophyta</taxon>
        <taxon>Spermatophyta</taxon>
        <taxon>Magnoliopsida</taxon>
        <taxon>eudicotyledons</taxon>
        <taxon>Gunneridae</taxon>
        <taxon>Pentapetalae</taxon>
        <taxon>Caryophyllales</taxon>
        <taxon>Chenopodiaceae</taxon>
        <taxon>Chenopodioideae</taxon>
        <taxon>Atripliceae</taxon>
        <taxon>Chenopodium</taxon>
    </lineage>
</organism>
<dbReference type="Proteomes" id="UP000596660">
    <property type="component" value="Unplaced"/>
</dbReference>
<dbReference type="GO" id="GO:0008270">
    <property type="term" value="F:zinc ion binding"/>
    <property type="evidence" value="ECO:0007669"/>
    <property type="project" value="UniProtKB-UniRule"/>
</dbReference>
<keyword evidence="1" id="KW-0539">Nucleus</keyword>
<reference evidence="2" key="1">
    <citation type="journal article" date="2017" name="Nature">
        <title>The genome of Chenopodium quinoa.</title>
        <authorList>
            <person name="Jarvis D.E."/>
            <person name="Ho Y.S."/>
            <person name="Lightfoot D.J."/>
            <person name="Schmoeckel S.M."/>
            <person name="Li B."/>
            <person name="Borm T.J.A."/>
            <person name="Ohyanagi H."/>
            <person name="Mineta K."/>
            <person name="Michell C.T."/>
            <person name="Saber N."/>
            <person name="Kharbatia N.M."/>
            <person name="Rupper R.R."/>
            <person name="Sharp A.R."/>
            <person name="Dally N."/>
            <person name="Boughton B.A."/>
            <person name="Woo Y.H."/>
            <person name="Gao G."/>
            <person name="Schijlen E.G.W.M."/>
            <person name="Guo X."/>
            <person name="Momin A.A."/>
            <person name="Negrao S."/>
            <person name="Al-Babili S."/>
            <person name="Gehring C."/>
            <person name="Roessner U."/>
            <person name="Jung C."/>
            <person name="Murphy K."/>
            <person name="Arold S.T."/>
            <person name="Gojobori T."/>
            <person name="van der Linden C.G."/>
            <person name="van Loo E.N."/>
            <person name="Jellen E.N."/>
            <person name="Maughan P.J."/>
            <person name="Tester M."/>
        </authorList>
    </citation>
    <scope>NUCLEOTIDE SEQUENCE [LARGE SCALE GENOMIC DNA]</scope>
    <source>
        <strain evidence="2">cv. PI 614886</strain>
    </source>
</reference>
<comment type="subcellular location">
    <subcellularLocation>
        <location evidence="1">Nucleus</location>
    </subcellularLocation>
</comment>
<dbReference type="AlphaFoldDB" id="A0A803NCQ3"/>
<dbReference type="Gramene" id="AUR62043877-RA">
    <property type="protein sequence ID" value="AUR62043877-RA:cds"/>
    <property type="gene ID" value="AUR62043877"/>
</dbReference>
<name>A0A803NCQ3_CHEQI</name>
<proteinExistence type="inferred from homology"/>
<dbReference type="GO" id="GO:0006355">
    <property type="term" value="P:regulation of DNA-templated transcription"/>
    <property type="evidence" value="ECO:0007669"/>
    <property type="project" value="UniProtKB-UniRule"/>
</dbReference>
<keyword evidence="1" id="KW-0862">Zinc</keyword>
<dbReference type="OMA" id="LERTCEY"/>
<dbReference type="PANTHER" id="PTHR31669">
    <property type="entry name" value="PROTEIN FAR1-RELATED SEQUENCE 10-RELATED"/>
    <property type="match status" value="1"/>
</dbReference>
<comment type="function">
    <text evidence="1">Putative transcription activator involved in regulating light control of development.</text>
</comment>
<accession>A0A803NCQ3</accession>
<comment type="similarity">
    <text evidence="1">Belongs to the FHY3/FAR1 family.</text>
</comment>
<sequence>MFEYFSSQFNCEEQLLAFRIRHTGLCDFAERYVRAMEHRIEAERLADGNSVMYLRTLLTDFKIEETFRNVYTDAKFVEVQRELTLRRRRNRLVGGESTRHCINALESQQIPDVPKKYILNRWRKDINRKHTRVKVAHHDLSKTKEVLRYDKMMVAFEPISCLASENDKALRMVIDGLQQFEIQIKKLVKPALPMSSVGEALTNSTPHSVNNAPQFCTPSSVGRSVVCSEDTVGNHILLGQDGVAIECVDVSEPLCFDGVLHEDDFIKRNGVQWG</sequence>
<keyword evidence="1" id="KW-0479">Metal-binding</keyword>
<dbReference type="GO" id="GO:0005634">
    <property type="term" value="C:nucleus"/>
    <property type="evidence" value="ECO:0007669"/>
    <property type="project" value="UniProtKB-SubCell"/>
</dbReference>
<protein>
    <recommendedName>
        <fullName evidence="1">Protein FAR1-RELATED SEQUENCE</fullName>
    </recommendedName>
</protein>
<evidence type="ECO:0000313" key="2">
    <source>
        <dbReference type="EnsemblPlants" id="AUR62043877-RA:cds"/>
    </source>
</evidence>
<dbReference type="EnsemblPlants" id="AUR62043877-RA">
    <property type="protein sequence ID" value="AUR62043877-RA:cds"/>
    <property type="gene ID" value="AUR62043877"/>
</dbReference>